<dbReference type="GO" id="GO:0005524">
    <property type="term" value="F:ATP binding"/>
    <property type="evidence" value="ECO:0007669"/>
    <property type="project" value="UniProtKB-KW"/>
</dbReference>
<organism evidence="12 13">
    <name type="scientific">Allosphingosinicella deserti</name>
    <dbReference type="NCBI Taxonomy" id="2116704"/>
    <lineage>
        <taxon>Bacteria</taxon>
        <taxon>Pseudomonadati</taxon>
        <taxon>Pseudomonadota</taxon>
        <taxon>Alphaproteobacteria</taxon>
        <taxon>Sphingomonadales</taxon>
        <taxon>Sphingomonadaceae</taxon>
        <taxon>Allosphingosinicella</taxon>
    </lineage>
</organism>
<evidence type="ECO:0000256" key="9">
    <source>
        <dbReference type="ARBA" id="ARBA00022840"/>
    </source>
</evidence>
<evidence type="ECO:0000256" key="6">
    <source>
        <dbReference type="ARBA" id="ARBA00022679"/>
    </source>
</evidence>
<dbReference type="PANTHER" id="PTHR44936:SF10">
    <property type="entry name" value="SENSOR PROTEIN RSTB"/>
    <property type="match status" value="1"/>
</dbReference>
<keyword evidence="10" id="KW-1133">Transmembrane helix</keyword>
<feature type="transmembrane region" description="Helical" evidence="10">
    <location>
        <begin position="32"/>
        <end position="53"/>
    </location>
</feature>
<dbReference type="InterPro" id="IPR004358">
    <property type="entry name" value="Sig_transdc_His_kin-like_C"/>
</dbReference>
<evidence type="ECO:0000256" key="2">
    <source>
        <dbReference type="ARBA" id="ARBA00004651"/>
    </source>
</evidence>
<dbReference type="SMART" id="SM00387">
    <property type="entry name" value="HATPase_c"/>
    <property type="match status" value="1"/>
</dbReference>
<feature type="transmembrane region" description="Helical" evidence="10">
    <location>
        <begin position="142"/>
        <end position="163"/>
    </location>
</feature>
<dbReference type="PRINTS" id="PR00344">
    <property type="entry name" value="BCTRLSENSOR"/>
</dbReference>
<evidence type="ECO:0000256" key="5">
    <source>
        <dbReference type="ARBA" id="ARBA00022553"/>
    </source>
</evidence>
<dbReference type="InterPro" id="IPR036890">
    <property type="entry name" value="HATPase_C_sf"/>
</dbReference>
<name>A0A2P7QPS3_9SPHN</name>
<keyword evidence="6" id="KW-0808">Transferase</keyword>
<dbReference type="Pfam" id="PF02518">
    <property type="entry name" value="HATPase_c"/>
    <property type="match status" value="1"/>
</dbReference>
<evidence type="ECO:0000256" key="1">
    <source>
        <dbReference type="ARBA" id="ARBA00000085"/>
    </source>
</evidence>
<keyword evidence="10" id="KW-0472">Membrane</keyword>
<dbReference type="CDD" id="cd00082">
    <property type="entry name" value="HisKA"/>
    <property type="match status" value="1"/>
</dbReference>
<comment type="catalytic activity">
    <reaction evidence="1">
        <text>ATP + protein L-histidine = ADP + protein N-phospho-L-histidine.</text>
        <dbReference type="EC" id="2.7.13.3"/>
    </reaction>
</comment>
<evidence type="ECO:0000256" key="4">
    <source>
        <dbReference type="ARBA" id="ARBA00022475"/>
    </source>
</evidence>
<comment type="caution">
    <text evidence="12">The sequence shown here is derived from an EMBL/GenBank/DDBJ whole genome shotgun (WGS) entry which is preliminary data.</text>
</comment>
<gene>
    <name evidence="12" type="ORF">C7I55_12945</name>
</gene>
<keyword evidence="5" id="KW-0597">Phosphoprotein</keyword>
<dbReference type="OrthoDB" id="9785252at2"/>
<dbReference type="GO" id="GO:0000155">
    <property type="term" value="F:phosphorelay sensor kinase activity"/>
    <property type="evidence" value="ECO:0007669"/>
    <property type="project" value="InterPro"/>
</dbReference>
<evidence type="ECO:0000313" key="12">
    <source>
        <dbReference type="EMBL" id="PSJ39969.1"/>
    </source>
</evidence>
<dbReference type="GO" id="GO:0005886">
    <property type="term" value="C:plasma membrane"/>
    <property type="evidence" value="ECO:0007669"/>
    <property type="project" value="UniProtKB-SubCell"/>
</dbReference>
<dbReference type="InterPro" id="IPR003661">
    <property type="entry name" value="HisK_dim/P_dom"/>
</dbReference>
<evidence type="ECO:0000313" key="13">
    <source>
        <dbReference type="Proteomes" id="UP000241167"/>
    </source>
</evidence>
<keyword evidence="9" id="KW-0067">ATP-binding</keyword>
<feature type="domain" description="Histidine kinase" evidence="11">
    <location>
        <begin position="198"/>
        <end position="403"/>
    </location>
</feature>
<keyword evidence="10" id="KW-0812">Transmembrane</keyword>
<evidence type="ECO:0000256" key="3">
    <source>
        <dbReference type="ARBA" id="ARBA00012438"/>
    </source>
</evidence>
<evidence type="ECO:0000259" key="11">
    <source>
        <dbReference type="PROSITE" id="PS50109"/>
    </source>
</evidence>
<feature type="transmembrane region" description="Helical" evidence="10">
    <location>
        <begin position="92"/>
        <end position="122"/>
    </location>
</feature>
<evidence type="ECO:0000256" key="8">
    <source>
        <dbReference type="ARBA" id="ARBA00022777"/>
    </source>
</evidence>
<sequence length="421" mass="45626">MRQLVQLRWLAAAGQLLTILIVQYRLGVSLPLEAMLSVVAALGAVNLLSLYLVRRQTVTNWGLFLSLAFDVGALTVQFYLSGGAENPFVSLYLLQVVLGAILLDFWSASALVALTAICFAFLTSVHQPLHLPPDLVDARRPLFLFADWLCFALVAVLLVMFIARIGGILRYRDASIAELRRRAAEEDGIVRMGLLASGAAHELGTPLASLSVILSDWRRDPRLMNHPGLIEEIGDMQGEVDRCKAIVTGVLQQAGEPRGIAPEPVGASAFLTGIAEDWRALYDKEPLFVDIKLDEEESIIADPALRQAIWNVLENAREASPGQVVLVADRRGDALRVTVSDRGDGFAPELLASLGQPVQSSKGAGHGVGLFLTGNVVRKLGGQLKIENRERGAAVTMTFPLATIGANEVARKWKSKKRSPS</sequence>
<feature type="transmembrane region" description="Helical" evidence="10">
    <location>
        <begin position="60"/>
        <end position="80"/>
    </location>
</feature>
<comment type="subcellular location">
    <subcellularLocation>
        <location evidence="2">Cell membrane</location>
        <topology evidence="2">Multi-pass membrane protein</topology>
    </subcellularLocation>
</comment>
<dbReference type="EMBL" id="PXYI01000004">
    <property type="protein sequence ID" value="PSJ39969.1"/>
    <property type="molecule type" value="Genomic_DNA"/>
</dbReference>
<reference evidence="12 13" key="1">
    <citation type="submission" date="2018-03" db="EMBL/GenBank/DDBJ databases">
        <title>The draft genome of Sphingosinicella sp. GL-C-18.</title>
        <authorList>
            <person name="Liu L."/>
            <person name="Li L."/>
            <person name="Liang L."/>
            <person name="Zhang X."/>
            <person name="Wang T."/>
        </authorList>
    </citation>
    <scope>NUCLEOTIDE SEQUENCE [LARGE SCALE GENOMIC DNA]</scope>
    <source>
        <strain evidence="12 13">GL-C-18</strain>
    </source>
</reference>
<dbReference type="Proteomes" id="UP000241167">
    <property type="component" value="Unassembled WGS sequence"/>
</dbReference>
<dbReference type="InterPro" id="IPR005467">
    <property type="entry name" value="His_kinase_dom"/>
</dbReference>
<keyword evidence="4" id="KW-1003">Cell membrane</keyword>
<keyword evidence="8 12" id="KW-0418">Kinase</keyword>
<dbReference type="InterPro" id="IPR003594">
    <property type="entry name" value="HATPase_dom"/>
</dbReference>
<evidence type="ECO:0000256" key="7">
    <source>
        <dbReference type="ARBA" id="ARBA00022741"/>
    </source>
</evidence>
<evidence type="ECO:0000256" key="10">
    <source>
        <dbReference type="SAM" id="Phobius"/>
    </source>
</evidence>
<dbReference type="AlphaFoldDB" id="A0A2P7QPS3"/>
<dbReference type="InterPro" id="IPR050980">
    <property type="entry name" value="2C_sensor_his_kinase"/>
</dbReference>
<keyword evidence="13" id="KW-1185">Reference proteome</keyword>
<protein>
    <recommendedName>
        <fullName evidence="3">histidine kinase</fullName>
        <ecNumber evidence="3">2.7.13.3</ecNumber>
    </recommendedName>
</protein>
<dbReference type="EC" id="2.7.13.3" evidence="3"/>
<keyword evidence="7" id="KW-0547">Nucleotide-binding</keyword>
<dbReference type="SUPFAM" id="SSF47384">
    <property type="entry name" value="Homodimeric domain of signal transducing histidine kinase"/>
    <property type="match status" value="1"/>
</dbReference>
<proteinExistence type="predicted"/>
<accession>A0A2P7QPS3</accession>
<dbReference type="PROSITE" id="PS50109">
    <property type="entry name" value="HIS_KIN"/>
    <property type="match status" value="1"/>
</dbReference>
<dbReference type="SUPFAM" id="SSF55874">
    <property type="entry name" value="ATPase domain of HSP90 chaperone/DNA topoisomerase II/histidine kinase"/>
    <property type="match status" value="1"/>
</dbReference>
<dbReference type="PANTHER" id="PTHR44936">
    <property type="entry name" value="SENSOR PROTEIN CREC"/>
    <property type="match status" value="1"/>
</dbReference>
<dbReference type="Gene3D" id="3.30.565.10">
    <property type="entry name" value="Histidine kinase-like ATPase, C-terminal domain"/>
    <property type="match status" value="1"/>
</dbReference>
<dbReference type="InterPro" id="IPR036097">
    <property type="entry name" value="HisK_dim/P_sf"/>
</dbReference>
<feature type="transmembrane region" description="Helical" evidence="10">
    <location>
        <begin position="7"/>
        <end position="26"/>
    </location>
</feature>